<keyword evidence="4 6" id="KW-0479">Metal-binding</keyword>
<feature type="binding site" evidence="6">
    <location>
        <position position="232"/>
    </location>
    <ligand>
        <name>a divalent metal cation</name>
        <dbReference type="ChEBI" id="CHEBI:60240"/>
        <label>2</label>
        <note>catalytic</note>
    </ligand>
</feature>
<evidence type="ECO:0000256" key="3">
    <source>
        <dbReference type="ARBA" id="ARBA00022670"/>
    </source>
</evidence>
<sequence>MIPIKNEREIAVMRRACKITAAARALAGEMVRPGVTTKAIDKAVHDFIVSQGATPSFLHYSGYPASVCISVNNTVIHGIPDGRVLQEGDIVSVDVGAKWQGFHGDCAATYACGKISPEAQRLIDVTKQSFFEGVKFARQGCRISDIGHAVQTYAESFGCGVVRDFVGHGVGEHLHEEPEVPNYGKPGRGPRLIRGMVIAIEPMINAGTFEVRVLKDGWTTVTADGSLSAHYENTVLITDGEPEILTVAEGL</sequence>
<dbReference type="HAMAP" id="MF_01974">
    <property type="entry name" value="MetAP_1"/>
    <property type="match status" value="1"/>
</dbReference>
<feature type="binding site" evidence="6">
    <location>
        <position position="94"/>
    </location>
    <ligand>
        <name>a divalent metal cation</name>
        <dbReference type="ChEBI" id="CHEBI:60240"/>
        <label>1</label>
    </ligand>
</feature>
<dbReference type="GO" id="GO:0004239">
    <property type="term" value="F:initiator methionyl aminopeptidase activity"/>
    <property type="evidence" value="ECO:0007669"/>
    <property type="project" value="UniProtKB-EC"/>
</dbReference>
<evidence type="ECO:0000256" key="5">
    <source>
        <dbReference type="ARBA" id="ARBA00022801"/>
    </source>
</evidence>
<reference evidence="9 10" key="1">
    <citation type="submission" date="2024-03" db="EMBL/GenBank/DDBJ databases">
        <title>Human intestinal bacterial collection.</title>
        <authorList>
            <person name="Pauvert C."/>
            <person name="Hitch T.C.A."/>
            <person name="Clavel T."/>
        </authorList>
    </citation>
    <scope>NUCLEOTIDE SEQUENCE [LARGE SCALE GENOMIC DNA]</scope>
    <source>
        <strain evidence="9 10">CLA-AA-H192</strain>
    </source>
</reference>
<feature type="binding site" evidence="6">
    <location>
        <position position="168"/>
    </location>
    <ligand>
        <name>a divalent metal cation</name>
        <dbReference type="ChEBI" id="CHEBI:60240"/>
        <label>2</label>
        <note>catalytic</note>
    </ligand>
</feature>
<evidence type="ECO:0000256" key="2">
    <source>
        <dbReference type="ARBA" id="ARBA00022438"/>
    </source>
</evidence>
<organism evidence="9 10">
    <name type="scientific">Faecousia intestinalis</name>
    <dbReference type="NCBI Taxonomy" id="3133167"/>
    <lineage>
        <taxon>Bacteria</taxon>
        <taxon>Bacillati</taxon>
        <taxon>Bacillota</taxon>
        <taxon>Clostridia</taxon>
        <taxon>Eubacteriales</taxon>
        <taxon>Oscillospiraceae</taxon>
        <taxon>Faecousia</taxon>
    </lineage>
</organism>
<dbReference type="InterPro" id="IPR000994">
    <property type="entry name" value="Pept_M24"/>
</dbReference>
<keyword evidence="10" id="KW-1185">Reference proteome</keyword>
<evidence type="ECO:0000313" key="9">
    <source>
        <dbReference type="EMBL" id="MEQ2510241.1"/>
    </source>
</evidence>
<feature type="binding site" evidence="6">
    <location>
        <position position="232"/>
    </location>
    <ligand>
        <name>a divalent metal cation</name>
        <dbReference type="ChEBI" id="CHEBI:60240"/>
        <label>1</label>
    </ligand>
</feature>
<dbReference type="SUPFAM" id="SSF55920">
    <property type="entry name" value="Creatinase/aminopeptidase"/>
    <property type="match status" value="1"/>
</dbReference>
<feature type="binding site" evidence="6">
    <location>
        <position position="175"/>
    </location>
    <ligand>
        <name>substrate</name>
    </ligand>
</feature>
<dbReference type="Gene3D" id="3.90.230.10">
    <property type="entry name" value="Creatinase/methionine aminopeptidase superfamily"/>
    <property type="match status" value="1"/>
</dbReference>
<dbReference type="PANTHER" id="PTHR43330:SF27">
    <property type="entry name" value="METHIONINE AMINOPEPTIDASE"/>
    <property type="match status" value="1"/>
</dbReference>
<name>A0ABV1G4C6_9FIRM</name>
<dbReference type="Pfam" id="PF00557">
    <property type="entry name" value="Peptidase_M24"/>
    <property type="match status" value="1"/>
</dbReference>
<dbReference type="InterPro" id="IPR002467">
    <property type="entry name" value="Pept_M24A_MAP1"/>
</dbReference>
<accession>A0ABV1G4C6</accession>
<evidence type="ECO:0000256" key="7">
    <source>
        <dbReference type="RuleBase" id="RU003653"/>
    </source>
</evidence>
<gene>
    <name evidence="6 9" type="primary">map</name>
    <name evidence="9" type="ORF">WMO66_03090</name>
</gene>
<evidence type="ECO:0000256" key="6">
    <source>
        <dbReference type="HAMAP-Rule" id="MF_01974"/>
    </source>
</evidence>
<feature type="domain" description="Peptidase M24" evidence="8">
    <location>
        <begin position="12"/>
        <end position="239"/>
    </location>
</feature>
<dbReference type="InterPro" id="IPR036005">
    <property type="entry name" value="Creatinase/aminopeptidase-like"/>
</dbReference>
<dbReference type="PANTHER" id="PTHR43330">
    <property type="entry name" value="METHIONINE AMINOPEPTIDASE"/>
    <property type="match status" value="1"/>
</dbReference>
<feature type="binding site" evidence="6">
    <location>
        <position position="105"/>
    </location>
    <ligand>
        <name>a divalent metal cation</name>
        <dbReference type="ChEBI" id="CHEBI:60240"/>
        <label>2</label>
        <note>catalytic</note>
    </ligand>
</feature>
<keyword evidence="2 6" id="KW-0031">Aminopeptidase</keyword>
<dbReference type="PRINTS" id="PR00599">
    <property type="entry name" value="MAPEPTIDASE"/>
</dbReference>
<evidence type="ECO:0000256" key="1">
    <source>
        <dbReference type="ARBA" id="ARBA00002521"/>
    </source>
</evidence>
<comment type="similarity">
    <text evidence="6">Belongs to the peptidase M24A family. Methionine aminopeptidase type 1 subfamily.</text>
</comment>
<evidence type="ECO:0000313" key="10">
    <source>
        <dbReference type="Proteomes" id="UP001491552"/>
    </source>
</evidence>
<feature type="binding site" evidence="6">
    <location>
        <position position="77"/>
    </location>
    <ligand>
        <name>substrate</name>
    </ligand>
</feature>
<dbReference type="InterPro" id="IPR001714">
    <property type="entry name" value="Pept_M24_MAP"/>
</dbReference>
<proteinExistence type="inferred from homology"/>
<dbReference type="Proteomes" id="UP001491552">
    <property type="component" value="Unassembled WGS sequence"/>
</dbReference>
<comment type="cofactor">
    <cofactor evidence="6">
        <name>Co(2+)</name>
        <dbReference type="ChEBI" id="CHEBI:48828"/>
    </cofactor>
    <cofactor evidence="6">
        <name>Zn(2+)</name>
        <dbReference type="ChEBI" id="CHEBI:29105"/>
    </cofactor>
    <cofactor evidence="6">
        <name>Mn(2+)</name>
        <dbReference type="ChEBI" id="CHEBI:29035"/>
    </cofactor>
    <cofactor evidence="6">
        <name>Fe(2+)</name>
        <dbReference type="ChEBI" id="CHEBI:29033"/>
    </cofactor>
    <text evidence="6">Binds 2 divalent metal cations per subunit. Has a high-affinity and a low affinity metal-binding site. The true nature of the physiological cofactor is under debate. The enzyme is active with cobalt, zinc, manganese or divalent iron ions. Most likely, methionine aminopeptidases function as mononuclear Fe(2+)-metalloproteases under physiological conditions, and the catalytically relevant metal-binding site has been assigned to the histidine-containing high-affinity site.</text>
</comment>
<dbReference type="PROSITE" id="PS00680">
    <property type="entry name" value="MAP_1"/>
    <property type="match status" value="1"/>
</dbReference>
<dbReference type="NCBIfam" id="TIGR00500">
    <property type="entry name" value="met_pdase_I"/>
    <property type="match status" value="1"/>
</dbReference>
<feature type="binding site" evidence="6">
    <location>
        <position position="105"/>
    </location>
    <ligand>
        <name>a divalent metal cation</name>
        <dbReference type="ChEBI" id="CHEBI:60240"/>
        <label>1</label>
    </ligand>
</feature>
<dbReference type="RefSeq" id="WP_349134945.1">
    <property type="nucleotide sequence ID" value="NZ_JBBMFF010000139.1"/>
</dbReference>
<dbReference type="CDD" id="cd01086">
    <property type="entry name" value="MetAP1"/>
    <property type="match status" value="1"/>
</dbReference>
<comment type="subunit">
    <text evidence="6">Monomer.</text>
</comment>
<dbReference type="EMBL" id="JBBMFF010000139">
    <property type="protein sequence ID" value="MEQ2510241.1"/>
    <property type="molecule type" value="Genomic_DNA"/>
</dbReference>
<comment type="function">
    <text evidence="1 6">Removes the N-terminal methionine from nascent proteins. The N-terminal methionine is often cleaved when the second residue in the primary sequence is small and uncharged (Met-Ala-, Cys, Gly, Pro, Ser, Thr, or Val). Requires deformylation of the N(alpha)-formylated initiator methionine before it can be hydrolyzed.</text>
</comment>
<feature type="binding site" evidence="6">
    <location>
        <position position="201"/>
    </location>
    <ligand>
        <name>a divalent metal cation</name>
        <dbReference type="ChEBI" id="CHEBI:60240"/>
        <label>2</label>
        <note>catalytic</note>
    </ligand>
</feature>
<comment type="catalytic activity">
    <reaction evidence="6 7">
        <text>Release of N-terminal amino acids, preferentially methionine, from peptides and arylamides.</text>
        <dbReference type="EC" id="3.4.11.18"/>
    </reaction>
</comment>
<dbReference type="EC" id="3.4.11.18" evidence="6 7"/>
<protein>
    <recommendedName>
        <fullName evidence="6 7">Methionine aminopeptidase</fullName>
        <shortName evidence="6">MAP</shortName>
        <shortName evidence="6">MetAP</shortName>
        <ecNumber evidence="6 7">3.4.11.18</ecNumber>
    </recommendedName>
    <alternativeName>
        <fullName evidence="6">Peptidase M</fullName>
    </alternativeName>
</protein>
<keyword evidence="3 6" id="KW-0645">Protease</keyword>
<evidence type="ECO:0000259" key="8">
    <source>
        <dbReference type="Pfam" id="PF00557"/>
    </source>
</evidence>
<evidence type="ECO:0000256" key="4">
    <source>
        <dbReference type="ARBA" id="ARBA00022723"/>
    </source>
</evidence>
<keyword evidence="5 6" id="KW-0378">Hydrolase</keyword>
<comment type="caution">
    <text evidence="9">The sequence shown here is derived from an EMBL/GenBank/DDBJ whole genome shotgun (WGS) entry which is preliminary data.</text>
</comment>